<feature type="transmembrane region" description="Helical" evidence="1">
    <location>
        <begin position="17"/>
        <end position="36"/>
    </location>
</feature>
<evidence type="ECO:0000313" key="2">
    <source>
        <dbReference type="Proteomes" id="UP000887540"/>
    </source>
</evidence>
<evidence type="ECO:0000313" key="3">
    <source>
        <dbReference type="WBParaSite" id="ACRNAN_scaffold568.g28220.t1"/>
    </source>
</evidence>
<reference evidence="3" key="1">
    <citation type="submission" date="2022-11" db="UniProtKB">
        <authorList>
            <consortium name="WormBaseParasite"/>
        </authorList>
    </citation>
    <scope>IDENTIFICATION</scope>
</reference>
<sequence length="156" mass="17922">MIRIAQHIDPETWSKKAWAVIILESVIIGALAGYHIQLAEENNIIWPYNLGLISIFLLIAICNLTSYVDNHIASNKSHNYGQVYIHLHHWQMFYSMAFFTRFIDPISQFSSGVFIAIFIQGGCQYGFDDILEINEIKELHIVTGEEKNLKENLILP</sequence>
<protein>
    <submittedName>
        <fullName evidence="3">Uncharacterized protein</fullName>
    </submittedName>
</protein>
<proteinExistence type="predicted"/>
<evidence type="ECO:0000256" key="1">
    <source>
        <dbReference type="SAM" id="Phobius"/>
    </source>
</evidence>
<keyword evidence="1" id="KW-0812">Transmembrane</keyword>
<keyword evidence="1" id="KW-0472">Membrane</keyword>
<accession>A0A914E587</accession>
<keyword evidence="1" id="KW-1133">Transmembrane helix</keyword>
<name>A0A914E587_9BILA</name>
<feature type="transmembrane region" description="Helical" evidence="1">
    <location>
        <begin position="48"/>
        <end position="68"/>
    </location>
</feature>
<dbReference type="Proteomes" id="UP000887540">
    <property type="component" value="Unplaced"/>
</dbReference>
<organism evidence="2 3">
    <name type="scientific">Acrobeloides nanus</name>
    <dbReference type="NCBI Taxonomy" id="290746"/>
    <lineage>
        <taxon>Eukaryota</taxon>
        <taxon>Metazoa</taxon>
        <taxon>Ecdysozoa</taxon>
        <taxon>Nematoda</taxon>
        <taxon>Chromadorea</taxon>
        <taxon>Rhabditida</taxon>
        <taxon>Tylenchina</taxon>
        <taxon>Cephalobomorpha</taxon>
        <taxon>Cephaloboidea</taxon>
        <taxon>Cephalobidae</taxon>
        <taxon>Acrobeloides</taxon>
    </lineage>
</organism>
<keyword evidence="2" id="KW-1185">Reference proteome</keyword>
<dbReference type="AlphaFoldDB" id="A0A914E587"/>
<dbReference type="WBParaSite" id="ACRNAN_scaffold568.g28220.t1">
    <property type="protein sequence ID" value="ACRNAN_scaffold568.g28220.t1"/>
    <property type="gene ID" value="ACRNAN_scaffold568.g28220"/>
</dbReference>